<dbReference type="SUPFAM" id="SSF111069">
    <property type="entry name" value="Hypothetical protein yfbM"/>
    <property type="match status" value="1"/>
</dbReference>
<gene>
    <name evidence="1" type="ORF">CW362_24305</name>
</gene>
<dbReference type="OrthoDB" id="5354816at2"/>
<dbReference type="AlphaFoldDB" id="A0A2I0SKP4"/>
<dbReference type="InterPro" id="IPR035944">
    <property type="entry name" value="YfbM-like_sf"/>
</dbReference>
<dbReference type="Proteomes" id="UP000236178">
    <property type="component" value="Unassembled WGS sequence"/>
</dbReference>
<organism evidence="1 2">
    <name type="scientific">Streptomyces populi</name>
    <dbReference type="NCBI Taxonomy" id="2058924"/>
    <lineage>
        <taxon>Bacteria</taxon>
        <taxon>Bacillati</taxon>
        <taxon>Actinomycetota</taxon>
        <taxon>Actinomycetes</taxon>
        <taxon>Kitasatosporales</taxon>
        <taxon>Streptomycetaceae</taxon>
        <taxon>Streptomyces</taxon>
    </lineage>
</organism>
<comment type="caution">
    <text evidence="1">The sequence shown here is derived from an EMBL/GenBank/DDBJ whole genome shotgun (WGS) entry which is preliminary data.</text>
</comment>
<sequence>MSMIGEYFRVTAPELERAIQDPDWALDFIEETEDAQEESEPPPAEARHFSTYKTWALLGFLLRRTDFPVDVIHGEEGFAETEDWGYGPPRYLPAERVRRGAEALAGTTYDELLVGLDPEELNRADVYPLGWDTPDSLEWGREYHSGLVQFFGAAARDGDAILVWLD</sequence>
<name>A0A2I0SKP4_9ACTN</name>
<dbReference type="EMBL" id="PJOS01000050">
    <property type="protein sequence ID" value="PKT70480.1"/>
    <property type="molecule type" value="Genomic_DNA"/>
</dbReference>
<keyword evidence="2" id="KW-1185">Reference proteome</keyword>
<reference evidence="1 2" key="1">
    <citation type="submission" date="2017-12" db="EMBL/GenBank/DDBJ databases">
        <title>Streptomyces populusis sp. nov., a novel endophytic actinobacterium isolated from stems of Populus adenopoda Maxim.</title>
        <authorList>
            <person name="Wang Z."/>
        </authorList>
    </citation>
    <scope>NUCLEOTIDE SEQUENCE [LARGE SCALE GENOMIC DNA]</scope>
    <source>
        <strain evidence="1 2">A249</strain>
    </source>
</reference>
<dbReference type="Gene3D" id="3.40.1760.10">
    <property type="entry name" value="YfbM-like super family"/>
    <property type="match status" value="1"/>
</dbReference>
<proteinExistence type="predicted"/>
<evidence type="ECO:0000313" key="2">
    <source>
        <dbReference type="Proteomes" id="UP000236178"/>
    </source>
</evidence>
<dbReference type="InterPro" id="IPR015068">
    <property type="entry name" value="DUF1877"/>
</dbReference>
<protein>
    <submittedName>
        <fullName evidence="1">DUF1877 domain-containing protein</fullName>
    </submittedName>
</protein>
<accession>A0A2I0SKP4</accession>
<dbReference type="RefSeq" id="WP_103551652.1">
    <property type="nucleotide sequence ID" value="NZ_JBHJSK010000008.1"/>
</dbReference>
<dbReference type="Pfam" id="PF08974">
    <property type="entry name" value="DUF1877"/>
    <property type="match status" value="1"/>
</dbReference>
<evidence type="ECO:0000313" key="1">
    <source>
        <dbReference type="EMBL" id="PKT70480.1"/>
    </source>
</evidence>